<organism evidence="2 3">
    <name type="scientific">Arenimonas oryziterrae DSM 21050 = YC6267</name>
    <dbReference type="NCBI Taxonomy" id="1121015"/>
    <lineage>
        <taxon>Bacteria</taxon>
        <taxon>Pseudomonadati</taxon>
        <taxon>Pseudomonadota</taxon>
        <taxon>Gammaproteobacteria</taxon>
        <taxon>Lysobacterales</taxon>
        <taxon>Lysobacteraceae</taxon>
        <taxon>Arenimonas</taxon>
    </lineage>
</organism>
<sequence>MMRLCLILLVILFAQPVHADAFIGQGSIFHSVEPKPGEPQGCISGSIGRRKIGKSDKDRQGIAFTVQEEKNVVPNKERSFVEFLYDPPGHKDNQYDDANGFGKIFTVCLRPGDYRLTYVRFIFTAGESWNETPYNIPFTVEAGKNTYIGSISLQGFIPKAFYAPRPPSVPDCNGGAHLVEISDQSARDLPLIMAGKHPPPSLPVVELLTPEPDNDIITRCQTAN</sequence>
<feature type="chain" id="PRO_5001870759" evidence="1">
    <location>
        <begin position="20"/>
        <end position="224"/>
    </location>
</feature>
<proteinExistence type="predicted"/>
<comment type="caution">
    <text evidence="2">The sequence shown here is derived from an EMBL/GenBank/DDBJ whole genome shotgun (WGS) entry which is preliminary data.</text>
</comment>
<dbReference type="AlphaFoldDB" id="A0A091B2K8"/>
<evidence type="ECO:0000256" key="1">
    <source>
        <dbReference type="SAM" id="SignalP"/>
    </source>
</evidence>
<keyword evidence="3" id="KW-1185">Reference proteome</keyword>
<dbReference type="PATRIC" id="fig|1121015.4.peg.708"/>
<gene>
    <name evidence="2" type="ORF">N789_03600</name>
</gene>
<evidence type="ECO:0000313" key="3">
    <source>
        <dbReference type="Proteomes" id="UP000029385"/>
    </source>
</evidence>
<feature type="signal peptide" evidence="1">
    <location>
        <begin position="1"/>
        <end position="19"/>
    </location>
</feature>
<name>A0A091B2K8_9GAMM</name>
<reference evidence="2 3" key="1">
    <citation type="submission" date="2013-09" db="EMBL/GenBank/DDBJ databases">
        <title>Genome sequencing of Arenimonas oryziterrae.</title>
        <authorList>
            <person name="Chen F."/>
            <person name="Wang G."/>
        </authorList>
    </citation>
    <scope>NUCLEOTIDE SEQUENCE [LARGE SCALE GENOMIC DNA]</scope>
    <source>
        <strain evidence="2 3">YC6267</strain>
    </source>
</reference>
<dbReference type="STRING" id="1121015.GCA_000420545_01665"/>
<dbReference type="Proteomes" id="UP000029385">
    <property type="component" value="Unassembled WGS sequence"/>
</dbReference>
<accession>A0A091B2K8</accession>
<evidence type="ECO:0000313" key="2">
    <source>
        <dbReference type="EMBL" id="KFN45119.1"/>
    </source>
</evidence>
<protein>
    <submittedName>
        <fullName evidence="2">Uncharacterized protein</fullName>
    </submittedName>
</protein>
<dbReference type="EMBL" id="AVCI01000001">
    <property type="protein sequence ID" value="KFN45119.1"/>
    <property type="molecule type" value="Genomic_DNA"/>
</dbReference>
<keyword evidence="1" id="KW-0732">Signal</keyword>